<dbReference type="OrthoDB" id="3257981at2759"/>
<reference evidence="2 3" key="1">
    <citation type="submission" date="2014-04" db="EMBL/GenBank/DDBJ databases">
        <authorList>
            <consortium name="DOE Joint Genome Institute"/>
            <person name="Kuo A."/>
            <person name="Kohler A."/>
            <person name="Nagy L.G."/>
            <person name="Floudas D."/>
            <person name="Copeland A."/>
            <person name="Barry K.W."/>
            <person name="Cichocki N."/>
            <person name="Veneault-Fourrey C."/>
            <person name="LaButti K."/>
            <person name="Lindquist E.A."/>
            <person name="Lipzen A."/>
            <person name="Lundell T."/>
            <person name="Morin E."/>
            <person name="Murat C."/>
            <person name="Sun H."/>
            <person name="Tunlid A."/>
            <person name="Henrissat B."/>
            <person name="Grigoriev I.V."/>
            <person name="Hibbett D.S."/>
            <person name="Martin F."/>
            <person name="Nordberg H.P."/>
            <person name="Cantor M.N."/>
            <person name="Hua S.X."/>
        </authorList>
    </citation>
    <scope>NUCLEOTIDE SEQUENCE [LARGE SCALE GENOMIC DNA]</scope>
    <source>
        <strain evidence="2 3">LaAM-08-1</strain>
    </source>
</reference>
<dbReference type="CDD" id="cd11577">
    <property type="entry name" value="GH71"/>
    <property type="match status" value="1"/>
</dbReference>
<reference evidence="3" key="2">
    <citation type="submission" date="2015-01" db="EMBL/GenBank/DDBJ databases">
        <title>Evolutionary Origins and Diversification of the Mycorrhizal Mutualists.</title>
        <authorList>
            <consortium name="DOE Joint Genome Institute"/>
            <consortium name="Mycorrhizal Genomics Consortium"/>
            <person name="Kohler A."/>
            <person name="Kuo A."/>
            <person name="Nagy L.G."/>
            <person name="Floudas D."/>
            <person name="Copeland A."/>
            <person name="Barry K.W."/>
            <person name="Cichocki N."/>
            <person name="Veneault-Fourrey C."/>
            <person name="LaButti K."/>
            <person name="Lindquist E.A."/>
            <person name="Lipzen A."/>
            <person name="Lundell T."/>
            <person name="Morin E."/>
            <person name="Murat C."/>
            <person name="Riley R."/>
            <person name="Ohm R."/>
            <person name="Sun H."/>
            <person name="Tunlid A."/>
            <person name="Henrissat B."/>
            <person name="Grigoriev I.V."/>
            <person name="Hibbett D.S."/>
            <person name="Martin F."/>
        </authorList>
    </citation>
    <scope>NUCLEOTIDE SEQUENCE [LARGE SCALE GENOMIC DNA]</scope>
    <source>
        <strain evidence="3">LaAM-08-1</strain>
    </source>
</reference>
<dbReference type="GO" id="GO:0051118">
    <property type="term" value="F:glucan endo-1,3-alpha-glucosidase activity"/>
    <property type="evidence" value="ECO:0007669"/>
    <property type="project" value="InterPro"/>
</dbReference>
<keyword evidence="1" id="KW-0732">Signal</keyword>
<feature type="signal peptide" evidence="1">
    <location>
        <begin position="1"/>
        <end position="20"/>
    </location>
</feature>
<keyword evidence="3" id="KW-1185">Reference proteome</keyword>
<dbReference type="Gene3D" id="3.20.20.80">
    <property type="entry name" value="Glycosidases"/>
    <property type="match status" value="1"/>
</dbReference>
<name>A0A0C9XZC3_9AGAR</name>
<dbReference type="HOGENOM" id="CLU_019141_4_0_1"/>
<protein>
    <submittedName>
        <fullName evidence="2">Glycoside hydrolase family 71 protein</fullName>
    </submittedName>
</protein>
<evidence type="ECO:0000313" key="3">
    <source>
        <dbReference type="Proteomes" id="UP000054477"/>
    </source>
</evidence>
<gene>
    <name evidence="2" type="ORF">K443DRAFT_678603</name>
</gene>
<feature type="chain" id="PRO_5002217160" evidence="1">
    <location>
        <begin position="21"/>
        <end position="459"/>
    </location>
</feature>
<proteinExistence type="predicted"/>
<dbReference type="Pfam" id="PF03659">
    <property type="entry name" value="Glyco_hydro_71"/>
    <property type="match status" value="1"/>
</dbReference>
<evidence type="ECO:0000313" key="2">
    <source>
        <dbReference type="EMBL" id="KIK01148.1"/>
    </source>
</evidence>
<evidence type="ECO:0000256" key="1">
    <source>
        <dbReference type="SAM" id="SignalP"/>
    </source>
</evidence>
<organism evidence="2 3">
    <name type="scientific">Laccaria amethystina LaAM-08-1</name>
    <dbReference type="NCBI Taxonomy" id="1095629"/>
    <lineage>
        <taxon>Eukaryota</taxon>
        <taxon>Fungi</taxon>
        <taxon>Dikarya</taxon>
        <taxon>Basidiomycota</taxon>
        <taxon>Agaricomycotina</taxon>
        <taxon>Agaricomycetes</taxon>
        <taxon>Agaricomycetidae</taxon>
        <taxon>Agaricales</taxon>
        <taxon>Agaricineae</taxon>
        <taxon>Hydnangiaceae</taxon>
        <taxon>Laccaria</taxon>
    </lineage>
</organism>
<sequence>MWYIAALLVVLSITLLQVDAAHMNHPSQHRIDLTPARQPHHKVVVAHFMVGNTFPYKVLDWVKDIRLASSKGIDAFALNIGSEPWQPDRVADAYRAAKAVSNSNNLLGHLSQPFKLFLSFDMSAIPCASASDGNLIRHYVDTYHAHPNQLTYGGQPFYSTFAGEGCTFGAGGLNEGWMNVMKKNPVTGTHFVPSFFIDPASFHNITAMDGAFSWNSAWPLGNTAITFDYDREYLSHLSGRTYMAGVSPWFFTHYAKNTYNKNFIYRPDHWLFATRWELLITQRDSIDLAQVITWNDYGESHYVGPIEGGQPNSQAWTNGFDHQGWLDLMHYYIIGFKTGKYPVVTRDRIFLWGRLSPAQANTPDPIGKPANYDITQDAVWAVVLLPTPAHIKLTCGPSIVSMELPSGRSKLSLPLTRSCSVVAVLYRRGKQVLAFAPKGYTFTENPSNYNFNAFVAASP</sequence>
<dbReference type="Proteomes" id="UP000054477">
    <property type="component" value="Unassembled WGS sequence"/>
</dbReference>
<dbReference type="InterPro" id="IPR005197">
    <property type="entry name" value="Glyco_hydro_71"/>
</dbReference>
<dbReference type="EMBL" id="KN838611">
    <property type="protein sequence ID" value="KIK01148.1"/>
    <property type="molecule type" value="Genomic_DNA"/>
</dbReference>
<dbReference type="STRING" id="1095629.A0A0C9XZC3"/>
<accession>A0A0C9XZC3</accession>
<dbReference type="AlphaFoldDB" id="A0A0C9XZC3"/>
<keyword evidence="2" id="KW-0378">Hydrolase</keyword>